<gene>
    <name evidence="3" type="ORF">B857_02568</name>
</gene>
<evidence type="ECO:0000256" key="1">
    <source>
        <dbReference type="ARBA" id="ARBA00003238"/>
    </source>
</evidence>
<sequence length="320" mass="35359">MHKLYNKYSYHRKDMTNLNSSLFKLKLKSNLSEIRGMFMKIYTDSGSDLPKSFFDNEEVHLFPLRVLVKGVEYDDIIGITTDQVYAAIAEGEQLKTSQVSLEVFINAFEELAKSGEEGVYIAFSSELSGTCQTAILAKNQVLESYPNLKLEIIDTKCASYGQGLVVKEAVRLNKFGIEFNEAVEKLTTMANSMEHLFTVGDLNHLAKGGRVSKASAFMGGLLNIKPILNMDDGKLVPIEKTRGFKKATQRMIALMKERGGDFSNKVVGISHSNDEELMLEIKAAIADSLHPKAIETTTIGAVIGAHVGRGTIAIFFTNDK</sequence>
<dbReference type="InterPro" id="IPR050270">
    <property type="entry name" value="DegV_domain_contain"/>
</dbReference>
<comment type="caution">
    <text evidence="3">The sequence shown here is derived from an EMBL/GenBank/DDBJ whole genome shotgun (WGS) entry which is preliminary data.</text>
</comment>
<dbReference type="InterPro" id="IPR043168">
    <property type="entry name" value="DegV_C"/>
</dbReference>
<dbReference type="EMBL" id="AMCK01000013">
    <property type="protein sequence ID" value="EKB44699.1"/>
    <property type="molecule type" value="Genomic_DNA"/>
</dbReference>
<dbReference type="Pfam" id="PF02645">
    <property type="entry name" value="DegV"/>
    <property type="match status" value="1"/>
</dbReference>
<dbReference type="Gene3D" id="2.20.28.50">
    <property type="entry name" value="degv family protein"/>
    <property type="match status" value="1"/>
</dbReference>
<dbReference type="PROSITE" id="PS51482">
    <property type="entry name" value="DEGV"/>
    <property type="match status" value="1"/>
</dbReference>
<keyword evidence="4" id="KW-1185">Reference proteome</keyword>
<dbReference type="Proteomes" id="UP000004738">
    <property type="component" value="Unassembled WGS sequence"/>
</dbReference>
<proteinExistence type="predicted"/>
<dbReference type="PANTHER" id="PTHR33434">
    <property type="entry name" value="DEGV DOMAIN-CONTAINING PROTEIN DR_1986-RELATED"/>
    <property type="match status" value="1"/>
</dbReference>
<organism evidence="3 4">
    <name type="scientific">Solibacillus isronensis B3W22</name>
    <dbReference type="NCBI Taxonomy" id="1224748"/>
    <lineage>
        <taxon>Bacteria</taxon>
        <taxon>Bacillati</taxon>
        <taxon>Bacillota</taxon>
        <taxon>Bacilli</taxon>
        <taxon>Bacillales</taxon>
        <taxon>Caryophanaceae</taxon>
        <taxon>Solibacillus</taxon>
    </lineage>
</organism>
<name>K1LK73_9BACL</name>
<keyword evidence="2" id="KW-0446">Lipid-binding</keyword>
<comment type="function">
    <text evidence="1">May bind long-chain fatty acids, such as palmitate, and may play a role in lipid transport or fatty acid metabolism.</text>
</comment>
<dbReference type="Gene3D" id="3.30.1180.10">
    <property type="match status" value="1"/>
</dbReference>
<dbReference type="PATRIC" id="fig|1224748.3.peg.2534"/>
<dbReference type="PANTHER" id="PTHR33434:SF3">
    <property type="entry name" value="DEGV DOMAIN-CONTAINING PROTEIN YITS"/>
    <property type="match status" value="1"/>
</dbReference>
<protein>
    <submittedName>
        <fullName evidence="3">DegV domain-containing protein</fullName>
    </submittedName>
</protein>
<reference evidence="3 4" key="1">
    <citation type="journal article" date="2012" name="J. Bacteriol.">
        <title>Draft Genome Sequence of Bacillus isronensis Strain B3W22, Isolated from the Upper Atmosphere.</title>
        <authorList>
            <person name="Shivaji S."/>
            <person name="Ara S."/>
            <person name="Singh S.K."/>
            <person name="Bandi S."/>
            <person name="Singh A."/>
            <person name="Pinnaka A.K."/>
        </authorList>
    </citation>
    <scope>NUCLEOTIDE SEQUENCE [LARGE SCALE GENOMIC DNA]</scope>
    <source>
        <strain evidence="3 4">B3W22</strain>
    </source>
</reference>
<evidence type="ECO:0000256" key="2">
    <source>
        <dbReference type="ARBA" id="ARBA00023121"/>
    </source>
</evidence>
<dbReference type="NCBIfam" id="TIGR00762">
    <property type="entry name" value="DegV"/>
    <property type="match status" value="1"/>
</dbReference>
<accession>K1LK73</accession>
<dbReference type="GO" id="GO:0008289">
    <property type="term" value="F:lipid binding"/>
    <property type="evidence" value="ECO:0007669"/>
    <property type="project" value="UniProtKB-KW"/>
</dbReference>
<dbReference type="InterPro" id="IPR003797">
    <property type="entry name" value="DegV"/>
</dbReference>
<dbReference type="AlphaFoldDB" id="K1LK73"/>
<dbReference type="SUPFAM" id="SSF82549">
    <property type="entry name" value="DAK1/DegV-like"/>
    <property type="match status" value="1"/>
</dbReference>
<evidence type="ECO:0000313" key="3">
    <source>
        <dbReference type="EMBL" id="EKB44699.1"/>
    </source>
</evidence>
<evidence type="ECO:0000313" key="4">
    <source>
        <dbReference type="Proteomes" id="UP000004738"/>
    </source>
</evidence>
<dbReference type="Gene3D" id="3.40.50.10440">
    <property type="entry name" value="Dihydroxyacetone kinase, domain 1"/>
    <property type="match status" value="1"/>
</dbReference>